<dbReference type="Proteomes" id="UP000627369">
    <property type="component" value="Unassembled WGS sequence"/>
</dbReference>
<feature type="region of interest" description="Disordered" evidence="1">
    <location>
        <begin position="28"/>
        <end position="47"/>
    </location>
</feature>
<accession>A0A919FQG9</accession>
<dbReference type="AlphaFoldDB" id="A0A919FQG9"/>
<evidence type="ECO:0000313" key="3">
    <source>
        <dbReference type="Proteomes" id="UP000627369"/>
    </source>
</evidence>
<name>A0A919FQG9_9MICO</name>
<protein>
    <submittedName>
        <fullName evidence="2">Uncharacterized protein</fullName>
    </submittedName>
</protein>
<evidence type="ECO:0000256" key="1">
    <source>
        <dbReference type="SAM" id="MobiDB-lite"/>
    </source>
</evidence>
<comment type="caution">
    <text evidence="2">The sequence shown here is derived from an EMBL/GenBank/DDBJ whole genome shotgun (WGS) entry which is preliminary data.</text>
</comment>
<keyword evidence="3" id="KW-1185">Reference proteome</keyword>
<gene>
    <name evidence="2" type="ORF">GCM10017772_17620</name>
</gene>
<organism evidence="2 3">
    <name type="scientific">Promicromonospora soli</name>
    <dbReference type="NCBI Taxonomy" id="2035533"/>
    <lineage>
        <taxon>Bacteria</taxon>
        <taxon>Bacillati</taxon>
        <taxon>Actinomycetota</taxon>
        <taxon>Actinomycetes</taxon>
        <taxon>Micrococcales</taxon>
        <taxon>Promicromonosporaceae</taxon>
        <taxon>Promicromonospora</taxon>
    </lineage>
</organism>
<sequence length="83" mass="8118">MTSSEISTALADARVALANGDGAVRAALGEGRPPVSDGGAASGPVPRATRTAVAIPQVSALVKALRRITEGTGAQGSQHALSV</sequence>
<proteinExistence type="predicted"/>
<evidence type="ECO:0000313" key="2">
    <source>
        <dbReference type="EMBL" id="GHH70657.1"/>
    </source>
</evidence>
<dbReference type="EMBL" id="BNAS01000002">
    <property type="protein sequence ID" value="GHH70657.1"/>
    <property type="molecule type" value="Genomic_DNA"/>
</dbReference>
<reference evidence="2" key="2">
    <citation type="submission" date="2020-09" db="EMBL/GenBank/DDBJ databases">
        <authorList>
            <person name="Sun Q."/>
            <person name="Zhou Y."/>
        </authorList>
    </citation>
    <scope>NUCLEOTIDE SEQUENCE</scope>
    <source>
        <strain evidence="2">CGMCC 4.7398</strain>
    </source>
</reference>
<reference evidence="2" key="1">
    <citation type="journal article" date="2014" name="Int. J. Syst. Evol. Microbiol.">
        <title>Complete genome sequence of Corynebacterium casei LMG S-19264T (=DSM 44701T), isolated from a smear-ripened cheese.</title>
        <authorList>
            <consortium name="US DOE Joint Genome Institute (JGI-PGF)"/>
            <person name="Walter F."/>
            <person name="Albersmeier A."/>
            <person name="Kalinowski J."/>
            <person name="Ruckert C."/>
        </authorList>
    </citation>
    <scope>NUCLEOTIDE SEQUENCE</scope>
    <source>
        <strain evidence="2">CGMCC 4.7398</strain>
    </source>
</reference>